<dbReference type="GeneID" id="87813702"/>
<dbReference type="PROSITE" id="PS00463">
    <property type="entry name" value="ZN2_CY6_FUNGAL_1"/>
    <property type="match status" value="1"/>
</dbReference>
<gene>
    <name evidence="4" type="ORF">C8A04DRAFT_11782</name>
</gene>
<feature type="compositionally biased region" description="Basic residues" evidence="2">
    <location>
        <begin position="15"/>
        <end position="33"/>
    </location>
</feature>
<dbReference type="PROSITE" id="PS50048">
    <property type="entry name" value="ZN2_CY6_FUNGAL_2"/>
    <property type="match status" value="1"/>
</dbReference>
<dbReference type="Pfam" id="PF00172">
    <property type="entry name" value="Zn_clus"/>
    <property type="match status" value="1"/>
</dbReference>
<feature type="region of interest" description="Disordered" evidence="2">
    <location>
        <begin position="56"/>
        <end position="108"/>
    </location>
</feature>
<sequence>MSPGPGSALATQKPYHPKRPHRKSRTGCRNCKTRRVKCDEGRPACRSCTLREERCVYTVPPRPAQATAQSTSTTSPSPEPPRGTNSQDNTWSNSRSNNGPSSGDEVPYPDLFVALRSQSPSVTPQPQFIPADHNMMDMRLLWFYTTVTFASFSTGRLEERNADPVLKVTVVQHAFANDFLMNCILGLSAMHINHLGLRNMGVSPALEIRYRAKAFETYRKALAIDNSAAYPALVATSLLLCGLSTHVFRGSEAQPLSILNWMTLWKGIDTIIDEANLPLLYQSGIAPLIFRPSVDVDASARCLPSNLLFMLSSVNADDPDYPYIEHYYRALQFLGSIYLELSAGFSVRLFLRIATFLSFLPQNFVNAAREKRPRALVILAHYLVFTKFKVGPCWWMDGIADFEIPNIINFLGPEWHELLRIPAASLQIEDNRALVRLLVDDLSWDRSTVIVDDKPGMPEHESQLAIRAVMAHDISPEVTKYRRDRIRFDV</sequence>
<evidence type="ECO:0000313" key="4">
    <source>
        <dbReference type="EMBL" id="KAK4144080.1"/>
    </source>
</evidence>
<dbReference type="CDD" id="cd00067">
    <property type="entry name" value="GAL4"/>
    <property type="match status" value="1"/>
</dbReference>
<dbReference type="InterPro" id="IPR036864">
    <property type="entry name" value="Zn2-C6_fun-type_DNA-bd_sf"/>
</dbReference>
<proteinExistence type="predicted"/>
<keyword evidence="1" id="KW-0539">Nucleus</keyword>
<dbReference type="GO" id="GO:0008270">
    <property type="term" value="F:zinc ion binding"/>
    <property type="evidence" value="ECO:0007669"/>
    <property type="project" value="InterPro"/>
</dbReference>
<dbReference type="SUPFAM" id="SSF57701">
    <property type="entry name" value="Zn2/Cys6 DNA-binding domain"/>
    <property type="match status" value="1"/>
</dbReference>
<dbReference type="PANTHER" id="PTHR47657">
    <property type="entry name" value="STEROL REGULATORY ELEMENT-BINDING PROTEIN ECM22"/>
    <property type="match status" value="1"/>
</dbReference>
<dbReference type="PANTHER" id="PTHR47657:SF7">
    <property type="entry name" value="STEROL REGULATORY ELEMENT-BINDING PROTEIN ECM22"/>
    <property type="match status" value="1"/>
</dbReference>
<reference evidence="4" key="2">
    <citation type="submission" date="2023-05" db="EMBL/GenBank/DDBJ databases">
        <authorList>
            <consortium name="Lawrence Berkeley National Laboratory"/>
            <person name="Steindorff A."/>
            <person name="Hensen N."/>
            <person name="Bonometti L."/>
            <person name="Westerberg I."/>
            <person name="Brannstrom I.O."/>
            <person name="Guillou S."/>
            <person name="Cros-Aarteil S."/>
            <person name="Calhoun S."/>
            <person name="Haridas S."/>
            <person name="Kuo A."/>
            <person name="Mondo S."/>
            <person name="Pangilinan J."/>
            <person name="Riley R."/>
            <person name="Labutti K."/>
            <person name="Andreopoulos B."/>
            <person name="Lipzen A."/>
            <person name="Chen C."/>
            <person name="Yanf M."/>
            <person name="Daum C."/>
            <person name="Ng V."/>
            <person name="Clum A."/>
            <person name="Ohm R."/>
            <person name="Martin F."/>
            <person name="Silar P."/>
            <person name="Natvig D."/>
            <person name="Lalanne C."/>
            <person name="Gautier V."/>
            <person name="Ament-Velasquez S.L."/>
            <person name="Kruys A."/>
            <person name="Hutchinson M.I."/>
            <person name="Powell A.J."/>
            <person name="Barry K."/>
            <person name="Miller A.N."/>
            <person name="Grigoriev I.V."/>
            <person name="Debuchy R."/>
            <person name="Gladieux P."/>
            <person name="Thoren M.H."/>
            <person name="Johannesson H."/>
        </authorList>
    </citation>
    <scope>NUCLEOTIDE SEQUENCE</scope>
    <source>
        <strain evidence="4">CBS 141.50</strain>
    </source>
</reference>
<feature type="domain" description="Zn(2)-C6 fungal-type" evidence="3">
    <location>
        <begin position="27"/>
        <end position="57"/>
    </location>
</feature>
<feature type="region of interest" description="Disordered" evidence="2">
    <location>
        <begin position="1"/>
        <end position="33"/>
    </location>
</feature>
<dbReference type="InterPro" id="IPR052400">
    <property type="entry name" value="Zn2-C6_fungal_TF"/>
</dbReference>
<evidence type="ECO:0000313" key="5">
    <source>
        <dbReference type="Proteomes" id="UP001302676"/>
    </source>
</evidence>
<dbReference type="Gene3D" id="4.10.240.10">
    <property type="entry name" value="Zn(2)-C6 fungal-type DNA-binding domain"/>
    <property type="match status" value="1"/>
</dbReference>
<dbReference type="Proteomes" id="UP001302676">
    <property type="component" value="Unassembled WGS sequence"/>
</dbReference>
<dbReference type="InterPro" id="IPR001138">
    <property type="entry name" value="Zn2Cys6_DnaBD"/>
</dbReference>
<evidence type="ECO:0000256" key="1">
    <source>
        <dbReference type="ARBA" id="ARBA00023242"/>
    </source>
</evidence>
<dbReference type="EMBL" id="MU853580">
    <property type="protein sequence ID" value="KAK4144080.1"/>
    <property type="molecule type" value="Genomic_DNA"/>
</dbReference>
<feature type="compositionally biased region" description="Low complexity" evidence="2">
    <location>
        <begin position="92"/>
        <end position="103"/>
    </location>
</feature>
<feature type="compositionally biased region" description="Low complexity" evidence="2">
    <location>
        <begin position="64"/>
        <end position="76"/>
    </location>
</feature>
<accession>A0AAN6ZLV9</accession>
<dbReference type="Pfam" id="PF11951">
    <property type="entry name" value="Fungal_trans_2"/>
    <property type="match status" value="1"/>
</dbReference>
<dbReference type="AlphaFoldDB" id="A0AAN6ZLV9"/>
<evidence type="ECO:0000259" key="3">
    <source>
        <dbReference type="PROSITE" id="PS50048"/>
    </source>
</evidence>
<evidence type="ECO:0000256" key="2">
    <source>
        <dbReference type="SAM" id="MobiDB-lite"/>
    </source>
</evidence>
<protein>
    <recommendedName>
        <fullName evidence="3">Zn(2)-C6 fungal-type domain-containing protein</fullName>
    </recommendedName>
</protein>
<dbReference type="RefSeq" id="XP_062637451.1">
    <property type="nucleotide sequence ID" value="XM_062777089.1"/>
</dbReference>
<dbReference type="InterPro" id="IPR021858">
    <property type="entry name" value="Fun_TF"/>
</dbReference>
<keyword evidence="5" id="KW-1185">Reference proteome</keyword>
<reference evidence="4" key="1">
    <citation type="journal article" date="2023" name="Mol. Phylogenet. Evol.">
        <title>Genome-scale phylogeny and comparative genomics of the fungal order Sordariales.</title>
        <authorList>
            <person name="Hensen N."/>
            <person name="Bonometti L."/>
            <person name="Westerberg I."/>
            <person name="Brannstrom I.O."/>
            <person name="Guillou S."/>
            <person name="Cros-Aarteil S."/>
            <person name="Calhoun S."/>
            <person name="Haridas S."/>
            <person name="Kuo A."/>
            <person name="Mondo S."/>
            <person name="Pangilinan J."/>
            <person name="Riley R."/>
            <person name="LaButti K."/>
            <person name="Andreopoulos B."/>
            <person name="Lipzen A."/>
            <person name="Chen C."/>
            <person name="Yan M."/>
            <person name="Daum C."/>
            <person name="Ng V."/>
            <person name="Clum A."/>
            <person name="Steindorff A."/>
            <person name="Ohm R.A."/>
            <person name="Martin F."/>
            <person name="Silar P."/>
            <person name="Natvig D.O."/>
            <person name="Lalanne C."/>
            <person name="Gautier V."/>
            <person name="Ament-Velasquez S.L."/>
            <person name="Kruys A."/>
            <person name="Hutchinson M.I."/>
            <person name="Powell A.J."/>
            <person name="Barry K."/>
            <person name="Miller A.N."/>
            <person name="Grigoriev I.V."/>
            <person name="Debuchy R."/>
            <person name="Gladieux P."/>
            <person name="Hiltunen Thoren M."/>
            <person name="Johannesson H."/>
        </authorList>
    </citation>
    <scope>NUCLEOTIDE SEQUENCE</scope>
    <source>
        <strain evidence="4">CBS 141.50</strain>
    </source>
</reference>
<organism evidence="4 5">
    <name type="scientific">Dichotomopilus funicola</name>
    <dbReference type="NCBI Taxonomy" id="1934379"/>
    <lineage>
        <taxon>Eukaryota</taxon>
        <taxon>Fungi</taxon>
        <taxon>Dikarya</taxon>
        <taxon>Ascomycota</taxon>
        <taxon>Pezizomycotina</taxon>
        <taxon>Sordariomycetes</taxon>
        <taxon>Sordariomycetidae</taxon>
        <taxon>Sordariales</taxon>
        <taxon>Chaetomiaceae</taxon>
        <taxon>Dichotomopilus</taxon>
    </lineage>
</organism>
<dbReference type="GO" id="GO:0000981">
    <property type="term" value="F:DNA-binding transcription factor activity, RNA polymerase II-specific"/>
    <property type="evidence" value="ECO:0007669"/>
    <property type="project" value="InterPro"/>
</dbReference>
<comment type="caution">
    <text evidence="4">The sequence shown here is derived from an EMBL/GenBank/DDBJ whole genome shotgun (WGS) entry which is preliminary data.</text>
</comment>
<dbReference type="SMART" id="SM00066">
    <property type="entry name" value="GAL4"/>
    <property type="match status" value="1"/>
</dbReference>
<name>A0AAN6ZLV9_9PEZI</name>